<evidence type="ECO:0000256" key="1">
    <source>
        <dbReference type="SAM" id="MobiDB-lite"/>
    </source>
</evidence>
<dbReference type="PANTHER" id="PTHR11360:SF130">
    <property type="entry name" value="MAJOR FACILITATOR SUPERFAMILY (MFS) PROFILE DOMAIN-CONTAINING PROTEIN-RELATED"/>
    <property type="match status" value="1"/>
</dbReference>
<feature type="region of interest" description="Disordered" evidence="1">
    <location>
        <begin position="1"/>
        <end position="22"/>
    </location>
</feature>
<feature type="transmembrane region" description="Helical" evidence="2">
    <location>
        <begin position="389"/>
        <end position="410"/>
    </location>
</feature>
<keyword evidence="2" id="KW-1133">Transmembrane helix</keyword>
<dbReference type="SUPFAM" id="SSF103473">
    <property type="entry name" value="MFS general substrate transporter"/>
    <property type="match status" value="1"/>
</dbReference>
<accession>A0A5N6KS99</accession>
<proteinExistence type="predicted"/>
<evidence type="ECO:0000313" key="4">
    <source>
        <dbReference type="Proteomes" id="UP000327013"/>
    </source>
</evidence>
<protein>
    <recommendedName>
        <fullName evidence="5">Major facilitator superfamily (MFS) profile domain-containing protein</fullName>
    </recommendedName>
</protein>
<feature type="transmembrane region" description="Helical" evidence="2">
    <location>
        <begin position="529"/>
        <end position="548"/>
    </location>
</feature>
<reference evidence="3 4" key="1">
    <citation type="submission" date="2019-06" db="EMBL/GenBank/DDBJ databases">
        <title>A chromosomal-level reference genome of Carpinus fangiana (Coryloideae, Betulaceae).</title>
        <authorList>
            <person name="Yang X."/>
            <person name="Wang Z."/>
            <person name="Zhang L."/>
            <person name="Hao G."/>
            <person name="Liu J."/>
            <person name="Yang Y."/>
        </authorList>
    </citation>
    <scope>NUCLEOTIDE SEQUENCE [LARGE SCALE GENOMIC DNA]</scope>
    <source>
        <strain evidence="3">Cfa_2016G</strain>
        <tissue evidence="3">Leaf</tissue>
    </source>
</reference>
<dbReference type="AlphaFoldDB" id="A0A5N6KS99"/>
<feature type="transmembrane region" description="Helical" evidence="2">
    <location>
        <begin position="581"/>
        <end position="600"/>
    </location>
</feature>
<keyword evidence="2" id="KW-0472">Membrane</keyword>
<feature type="transmembrane region" description="Helical" evidence="2">
    <location>
        <begin position="289"/>
        <end position="316"/>
    </location>
</feature>
<feature type="transmembrane region" description="Helical" evidence="2">
    <location>
        <begin position="447"/>
        <end position="467"/>
    </location>
</feature>
<organism evidence="3 4">
    <name type="scientific">Carpinus fangiana</name>
    <dbReference type="NCBI Taxonomy" id="176857"/>
    <lineage>
        <taxon>Eukaryota</taxon>
        <taxon>Viridiplantae</taxon>
        <taxon>Streptophyta</taxon>
        <taxon>Embryophyta</taxon>
        <taxon>Tracheophyta</taxon>
        <taxon>Spermatophyta</taxon>
        <taxon>Magnoliopsida</taxon>
        <taxon>eudicotyledons</taxon>
        <taxon>Gunneridae</taxon>
        <taxon>Pentapetalae</taxon>
        <taxon>rosids</taxon>
        <taxon>fabids</taxon>
        <taxon>Fagales</taxon>
        <taxon>Betulaceae</taxon>
        <taxon>Carpinus</taxon>
    </lineage>
</organism>
<feature type="transmembrane region" description="Helical" evidence="2">
    <location>
        <begin position="487"/>
        <end position="508"/>
    </location>
</feature>
<dbReference type="Proteomes" id="UP000327013">
    <property type="component" value="Unassembled WGS sequence"/>
</dbReference>
<gene>
    <name evidence="3" type="ORF">FH972_022452</name>
</gene>
<feature type="transmembrane region" description="Helical" evidence="2">
    <location>
        <begin position="620"/>
        <end position="640"/>
    </location>
</feature>
<feature type="transmembrane region" description="Helical" evidence="2">
    <location>
        <begin position="355"/>
        <end position="377"/>
    </location>
</feature>
<dbReference type="PANTHER" id="PTHR11360">
    <property type="entry name" value="MONOCARBOXYLATE TRANSPORTER"/>
    <property type="match status" value="1"/>
</dbReference>
<evidence type="ECO:0000313" key="3">
    <source>
        <dbReference type="EMBL" id="KAB8342854.1"/>
    </source>
</evidence>
<feature type="transmembrane region" description="Helical" evidence="2">
    <location>
        <begin position="647"/>
        <end position="671"/>
    </location>
</feature>
<evidence type="ECO:0000256" key="2">
    <source>
        <dbReference type="SAM" id="Phobius"/>
    </source>
</evidence>
<feature type="transmembrane region" description="Helical" evidence="2">
    <location>
        <begin position="328"/>
        <end position="349"/>
    </location>
</feature>
<dbReference type="InterPro" id="IPR050327">
    <property type="entry name" value="Proton-linked_MCT"/>
</dbReference>
<feature type="region of interest" description="Disordered" evidence="1">
    <location>
        <begin position="179"/>
        <end position="210"/>
    </location>
</feature>
<feature type="transmembrane region" description="Helical" evidence="2">
    <location>
        <begin position="554"/>
        <end position="574"/>
    </location>
</feature>
<name>A0A5N6KS99_9ROSI</name>
<keyword evidence="4" id="KW-1185">Reference proteome</keyword>
<feature type="compositionally biased region" description="Polar residues" evidence="1">
    <location>
        <begin position="1"/>
        <end position="12"/>
    </location>
</feature>
<dbReference type="EMBL" id="VIBQ01000012">
    <property type="protein sequence ID" value="KAB8342854.1"/>
    <property type="molecule type" value="Genomic_DNA"/>
</dbReference>
<dbReference type="InterPro" id="IPR036259">
    <property type="entry name" value="MFS_trans_sf"/>
</dbReference>
<dbReference type="Gene3D" id="1.20.1250.20">
    <property type="entry name" value="MFS general substrate transporter like domains"/>
    <property type="match status" value="1"/>
</dbReference>
<evidence type="ECO:0008006" key="5">
    <source>
        <dbReference type="Google" id="ProtNLM"/>
    </source>
</evidence>
<feature type="transmembrane region" description="Helical" evidence="2">
    <location>
        <begin position="416"/>
        <end position="440"/>
    </location>
</feature>
<sequence>MDLGPNKSSSKPPGNFLDRDSSPVAEEVLVKSAIRAEPDASLSSSNETLSATVYCPTPSSKHLTTVEQECRFPDSESHLDIELSCLEDHPSCISFDGTETVGQARQKILETTDDVLSGSIESWTEKTSPKTVSTGKYADNVDLSSSIVPAFHHSNIPRAMMSVRRFDVTRQPQRLSPILSVPVTPSSSFHGKHQSSMQTPPPVPPKDTKAQAMVKPRNNNINLCDWAVPQGSTSRHVRTTQSIVRTIKGTMASDQTTHNVWSSFDHESNQKSTRFGNRHGRTGYRLQSWAYACAGFLTCFNTWGMAMSFGVFQAYYKQKFLVQESNFTLSWIGSTQFFLLLFMAVPTVLTMNNGFFHMAFGGGSVLHVLVLFCMSTCSSWNSLLCVQGLLFGIASGMVFSSGTVILMSSFEAKPGVAIAAAALGSCIGGICYTLMFQLLIKTLSFGWTIRCIGLVALVTLMPANAIFRQHSVQTLQLSPMRIADFTYASYLLDTAGHFLTSWGIWFGFAYMPLFGLTKLHLTTTDANNLLIFMIVANAAGCLLSGMLADRLLVSSNRSVLSCILSGMATLWWVFVDSHAGVIAVAIIYGFTSSGASTFYASREHPLASGLADLLFVRHGVMFAFSSFALLTAMPIGAALIDARAGDYLYAQIFAGCSLVSGGMLTIAARMWKN</sequence>
<feature type="compositionally biased region" description="Polar residues" evidence="1">
    <location>
        <begin position="183"/>
        <end position="198"/>
    </location>
</feature>
<keyword evidence="2" id="KW-0812">Transmembrane</keyword>
<dbReference type="OrthoDB" id="6499973at2759"/>
<comment type="caution">
    <text evidence="3">The sequence shown here is derived from an EMBL/GenBank/DDBJ whole genome shotgun (WGS) entry which is preliminary data.</text>
</comment>